<accession>A0AAE0SA63</accession>
<comment type="caution">
    <text evidence="1">The sequence shown here is derived from an EMBL/GenBank/DDBJ whole genome shotgun (WGS) entry which is preliminary data.</text>
</comment>
<sequence>MSQTLMVAILALNEKIILYYFLIPPRWKYEFPMYLQVCPRIVGLQMIPFHLPTISLNKEHMLYVMYNNVPKDHNNTAYNGCFIKPIVTGFIQKLRHRMLLNL</sequence>
<organism evidence="1 2">
    <name type="scientific">Potamilus streckersoni</name>
    <dbReference type="NCBI Taxonomy" id="2493646"/>
    <lineage>
        <taxon>Eukaryota</taxon>
        <taxon>Metazoa</taxon>
        <taxon>Spiralia</taxon>
        <taxon>Lophotrochozoa</taxon>
        <taxon>Mollusca</taxon>
        <taxon>Bivalvia</taxon>
        <taxon>Autobranchia</taxon>
        <taxon>Heteroconchia</taxon>
        <taxon>Palaeoheterodonta</taxon>
        <taxon>Unionida</taxon>
        <taxon>Unionoidea</taxon>
        <taxon>Unionidae</taxon>
        <taxon>Ambleminae</taxon>
        <taxon>Lampsilini</taxon>
        <taxon>Potamilus</taxon>
    </lineage>
</organism>
<reference evidence="1" key="1">
    <citation type="journal article" date="2021" name="Genome Biol. Evol.">
        <title>A High-Quality Reference Genome for a Parasitic Bivalve with Doubly Uniparental Inheritance (Bivalvia: Unionida).</title>
        <authorList>
            <person name="Smith C.H."/>
        </authorList>
    </citation>
    <scope>NUCLEOTIDE SEQUENCE</scope>
    <source>
        <strain evidence="1">CHS0354</strain>
    </source>
</reference>
<dbReference type="AlphaFoldDB" id="A0AAE0SA63"/>
<evidence type="ECO:0000313" key="2">
    <source>
        <dbReference type="Proteomes" id="UP001195483"/>
    </source>
</evidence>
<dbReference type="Proteomes" id="UP001195483">
    <property type="component" value="Unassembled WGS sequence"/>
</dbReference>
<name>A0AAE0SA63_9BIVA</name>
<reference evidence="1" key="3">
    <citation type="submission" date="2023-05" db="EMBL/GenBank/DDBJ databases">
        <authorList>
            <person name="Smith C.H."/>
        </authorList>
    </citation>
    <scope>NUCLEOTIDE SEQUENCE</scope>
    <source>
        <strain evidence="1">CHS0354</strain>
        <tissue evidence="1">Mantle</tissue>
    </source>
</reference>
<protein>
    <submittedName>
        <fullName evidence="1">Uncharacterized protein</fullName>
    </submittedName>
</protein>
<reference evidence="1" key="2">
    <citation type="journal article" date="2021" name="Genome Biol. Evol.">
        <title>Developing a high-quality reference genome for a parasitic bivalve with doubly uniparental inheritance (Bivalvia: Unionida).</title>
        <authorList>
            <person name="Smith C.H."/>
        </authorList>
    </citation>
    <scope>NUCLEOTIDE SEQUENCE</scope>
    <source>
        <strain evidence="1">CHS0354</strain>
        <tissue evidence="1">Mantle</tissue>
    </source>
</reference>
<evidence type="ECO:0000313" key="1">
    <source>
        <dbReference type="EMBL" id="KAK3587973.1"/>
    </source>
</evidence>
<proteinExistence type="predicted"/>
<keyword evidence="2" id="KW-1185">Reference proteome</keyword>
<gene>
    <name evidence="1" type="ORF">CHS0354_014490</name>
</gene>
<dbReference type="EMBL" id="JAEAOA010000895">
    <property type="protein sequence ID" value="KAK3587973.1"/>
    <property type="molecule type" value="Genomic_DNA"/>
</dbReference>